<sequence length="360" mass="41264">MKAEASKKKVSIYITTYKRGLNDLPKMEERVHKRLNKRNHFVCAICLNSKLEDKTAECCLTIPKKCPKCVKTSDDCTNTHKKVKEKVVTEGKRIESPKSPAKKVQTSETEVAQGLTLLNEVLTVFQNKKVDINKEKVKTGLFKDASVSTDDKNTIKDPSRLTISTFQYSIDESKMQENGKFTVVSCCQPEYGRKPHSLDLIKHKSSSIPRMKLEELKYSLKEKSRSKDAIEEVNRMFAIVTRRSSGKHVENSNRPMVRSGPRVLPVVKNTDLYQDKNNETCFSNNEHSFKCCQTRLSSGDSITECCHDKDKERCGKCVYMLCCHYENNRKRQTGLLICERCRSLNEEHHCHRDNCVHDGC</sequence>
<evidence type="ECO:0000313" key="2">
    <source>
        <dbReference type="Proteomes" id="UP001154114"/>
    </source>
</evidence>
<dbReference type="OrthoDB" id="7410488at2759"/>
<keyword evidence="2" id="KW-1185">Reference proteome</keyword>
<dbReference type="EMBL" id="LR824032">
    <property type="protein sequence ID" value="CAH0599874.1"/>
    <property type="molecule type" value="Genomic_DNA"/>
</dbReference>
<organism evidence="1 2">
    <name type="scientific">Chrysodeixis includens</name>
    <name type="common">Soybean looper</name>
    <name type="synonym">Pseudoplusia includens</name>
    <dbReference type="NCBI Taxonomy" id="689277"/>
    <lineage>
        <taxon>Eukaryota</taxon>
        <taxon>Metazoa</taxon>
        <taxon>Ecdysozoa</taxon>
        <taxon>Arthropoda</taxon>
        <taxon>Hexapoda</taxon>
        <taxon>Insecta</taxon>
        <taxon>Pterygota</taxon>
        <taxon>Neoptera</taxon>
        <taxon>Endopterygota</taxon>
        <taxon>Lepidoptera</taxon>
        <taxon>Glossata</taxon>
        <taxon>Ditrysia</taxon>
        <taxon>Noctuoidea</taxon>
        <taxon>Noctuidae</taxon>
        <taxon>Plusiinae</taxon>
        <taxon>Chrysodeixis</taxon>
    </lineage>
</organism>
<accession>A0A9P0BZS1</accession>
<gene>
    <name evidence="1" type="ORF">CINC_LOCUS8986</name>
</gene>
<reference evidence="1" key="1">
    <citation type="submission" date="2021-12" db="EMBL/GenBank/DDBJ databases">
        <authorList>
            <person name="King R."/>
        </authorList>
    </citation>
    <scope>NUCLEOTIDE SEQUENCE</scope>
</reference>
<name>A0A9P0BZS1_CHRIL</name>
<proteinExistence type="predicted"/>
<evidence type="ECO:0000313" key="1">
    <source>
        <dbReference type="EMBL" id="CAH0599874.1"/>
    </source>
</evidence>
<protein>
    <submittedName>
        <fullName evidence="1">Uncharacterized protein</fullName>
    </submittedName>
</protein>
<dbReference type="Proteomes" id="UP001154114">
    <property type="component" value="Chromosome 29"/>
</dbReference>
<dbReference type="AlphaFoldDB" id="A0A9P0BZS1"/>